<evidence type="ECO:0000259" key="7">
    <source>
        <dbReference type="Pfam" id="PF00135"/>
    </source>
</evidence>
<dbReference type="EC" id="3.1.1.-" evidence="6"/>
<evidence type="ECO:0000313" key="8">
    <source>
        <dbReference type="EMBL" id="KAH0807774.1"/>
    </source>
</evidence>
<evidence type="ECO:0000313" key="10">
    <source>
        <dbReference type="Proteomes" id="UP000719412"/>
    </source>
</evidence>
<feature type="domain" description="Carboxylesterase type B" evidence="7">
    <location>
        <begin position="1"/>
        <end position="360"/>
    </location>
</feature>
<dbReference type="AlphaFoldDB" id="A0A8J6L0Z2"/>
<comment type="caution">
    <text evidence="8">The sequence shown here is derived from an EMBL/GenBank/DDBJ whole genome shotgun (WGS) entry which is preliminary data.</text>
</comment>
<keyword evidence="4" id="KW-1015">Disulfide bond</keyword>
<evidence type="ECO:0000256" key="4">
    <source>
        <dbReference type="ARBA" id="ARBA00023157"/>
    </source>
</evidence>
<name>A0A8J6L0Z2_TENMO</name>
<dbReference type="Proteomes" id="UP000719412">
    <property type="component" value="Unassembled WGS sequence"/>
</dbReference>
<evidence type="ECO:0000256" key="3">
    <source>
        <dbReference type="ARBA" id="ARBA00022801"/>
    </source>
</evidence>
<reference evidence="8" key="2">
    <citation type="submission" date="2021-08" db="EMBL/GenBank/DDBJ databases">
        <authorList>
            <person name="Eriksson T."/>
        </authorList>
    </citation>
    <scope>NUCLEOTIDE SEQUENCE</scope>
    <source>
        <strain evidence="8">Stoneville</strain>
        <tissue evidence="8">Whole head</tissue>
    </source>
</reference>
<dbReference type="PANTHER" id="PTHR43142:SF1">
    <property type="entry name" value="CARBOXYLIC ESTER HYDROLASE"/>
    <property type="match status" value="1"/>
</dbReference>
<evidence type="ECO:0000313" key="9">
    <source>
        <dbReference type="EMBL" id="KAH0807775.1"/>
    </source>
</evidence>
<dbReference type="PROSITE" id="PS00122">
    <property type="entry name" value="CARBOXYLESTERASE_B_1"/>
    <property type="match status" value="1"/>
</dbReference>
<comment type="similarity">
    <text evidence="1 6">Belongs to the type-B carboxylesterase/lipase family.</text>
</comment>
<keyword evidence="2" id="KW-0719">Serine esterase</keyword>
<gene>
    <name evidence="9" type="ORF">GEV33_015016</name>
    <name evidence="8" type="ORF">GEV33_015017</name>
</gene>
<sequence length="381" mass="43201">MKDMVMALKWVQKNIDKFGGDPNNVTIFGESAGGASIHLLLLSPMSKGLFHKAIAQSGCAVNPWAQGTPGAKRIAKDLNLESSDEKSVLKFLMDKSVEELYEIQNQTKDNMVASEIRPFGVVVEKNSKEPAFLPEEPMKLLAEKKFQQVPFMIGFTTNEGIAFEVFKNPEKPEGPALEDLIPWYLGYKVGTDESRALAAKIKKFYFGDEKQWQKNIAKKYDLLSDVMFLYGIYVTVMNQFHASKAPTYVYQVSIETQLNFFKKFTEVTVPGVSHCDDVGYLFKHFLSIKIVPGSIEEKSVTRFVKLWTNFAKYGNPTPDKNDSVLDVVWKPVTRKELDYLDIGEKLTMKTNPFSERINFWKEIYVNSPAAKKSECAYLKSV</sequence>
<evidence type="ECO:0000256" key="6">
    <source>
        <dbReference type="RuleBase" id="RU361235"/>
    </source>
</evidence>
<dbReference type="Pfam" id="PF00135">
    <property type="entry name" value="COesterase"/>
    <property type="match status" value="1"/>
</dbReference>
<reference evidence="8" key="1">
    <citation type="journal article" date="2020" name="J Insects Food Feed">
        <title>The yellow mealworm (Tenebrio molitor) genome: a resource for the emerging insects as food and feed industry.</title>
        <authorList>
            <person name="Eriksson T."/>
            <person name="Andere A."/>
            <person name="Kelstrup H."/>
            <person name="Emery V."/>
            <person name="Picard C."/>
        </authorList>
    </citation>
    <scope>NUCLEOTIDE SEQUENCE</scope>
    <source>
        <strain evidence="8">Stoneville</strain>
        <tissue evidence="8">Whole head</tissue>
    </source>
</reference>
<dbReference type="EMBL" id="JABDTM020029703">
    <property type="protein sequence ID" value="KAH0807774.1"/>
    <property type="molecule type" value="Genomic_DNA"/>
</dbReference>
<dbReference type="PANTHER" id="PTHR43142">
    <property type="entry name" value="CARBOXYLIC ESTER HYDROLASE"/>
    <property type="match status" value="1"/>
</dbReference>
<dbReference type="InterPro" id="IPR029058">
    <property type="entry name" value="AB_hydrolase_fold"/>
</dbReference>
<organism evidence="8 10">
    <name type="scientific">Tenebrio molitor</name>
    <name type="common">Yellow mealworm beetle</name>
    <dbReference type="NCBI Taxonomy" id="7067"/>
    <lineage>
        <taxon>Eukaryota</taxon>
        <taxon>Metazoa</taxon>
        <taxon>Ecdysozoa</taxon>
        <taxon>Arthropoda</taxon>
        <taxon>Hexapoda</taxon>
        <taxon>Insecta</taxon>
        <taxon>Pterygota</taxon>
        <taxon>Neoptera</taxon>
        <taxon>Endopterygota</taxon>
        <taxon>Coleoptera</taxon>
        <taxon>Polyphaga</taxon>
        <taxon>Cucujiformia</taxon>
        <taxon>Tenebrionidae</taxon>
        <taxon>Tenebrio</taxon>
    </lineage>
</organism>
<evidence type="ECO:0000256" key="1">
    <source>
        <dbReference type="ARBA" id="ARBA00005964"/>
    </source>
</evidence>
<dbReference type="SUPFAM" id="SSF53474">
    <property type="entry name" value="alpha/beta-Hydrolases"/>
    <property type="match status" value="1"/>
</dbReference>
<proteinExistence type="inferred from homology"/>
<dbReference type="InterPro" id="IPR002018">
    <property type="entry name" value="CarbesteraseB"/>
</dbReference>
<keyword evidence="10" id="KW-1185">Reference proteome</keyword>
<dbReference type="GO" id="GO:0052689">
    <property type="term" value="F:carboxylic ester hydrolase activity"/>
    <property type="evidence" value="ECO:0007669"/>
    <property type="project" value="UniProtKB-KW"/>
</dbReference>
<keyword evidence="3 6" id="KW-0378">Hydrolase</keyword>
<dbReference type="EMBL" id="JABDTM020029702">
    <property type="protein sequence ID" value="KAH0807775.1"/>
    <property type="molecule type" value="Genomic_DNA"/>
</dbReference>
<keyword evidence="5" id="KW-0325">Glycoprotein</keyword>
<accession>A0A8J6L0Z2</accession>
<protein>
    <recommendedName>
        <fullName evidence="6">Carboxylic ester hydrolase</fullName>
        <ecNumber evidence="6">3.1.1.-</ecNumber>
    </recommendedName>
</protein>
<dbReference type="InterPro" id="IPR019826">
    <property type="entry name" value="Carboxylesterase_B_AS"/>
</dbReference>
<evidence type="ECO:0000256" key="5">
    <source>
        <dbReference type="ARBA" id="ARBA00023180"/>
    </source>
</evidence>
<evidence type="ECO:0000256" key="2">
    <source>
        <dbReference type="ARBA" id="ARBA00022487"/>
    </source>
</evidence>
<dbReference type="Gene3D" id="3.40.50.1820">
    <property type="entry name" value="alpha/beta hydrolase"/>
    <property type="match status" value="1"/>
</dbReference>